<dbReference type="Pfam" id="PF00224">
    <property type="entry name" value="PK"/>
    <property type="match status" value="1"/>
</dbReference>
<dbReference type="InterPro" id="IPR040442">
    <property type="entry name" value="Pyrv_kinase-like_dom_sf"/>
</dbReference>
<keyword evidence="10 12" id="KW-0324">Glycolysis</keyword>
<evidence type="ECO:0000256" key="7">
    <source>
        <dbReference type="ARBA" id="ARBA00022777"/>
    </source>
</evidence>
<protein>
    <recommendedName>
        <fullName evidence="3 12">Pyruvate kinase</fullName>
        <ecNumber evidence="3 12">2.7.1.40</ecNumber>
    </recommendedName>
</protein>
<keyword evidence="8" id="KW-0067">ATP-binding</keyword>
<geneLocation type="plasmid" evidence="14 15">
    <name>pTT6-2</name>
</geneLocation>
<dbReference type="SUPFAM" id="SSF51621">
    <property type="entry name" value="Phosphoenolpyruvate/pyruvate domain"/>
    <property type="match status" value="1"/>
</dbReference>
<proteinExistence type="inferred from homology"/>
<dbReference type="InterPro" id="IPR001697">
    <property type="entry name" value="Pyr_Knase"/>
</dbReference>
<dbReference type="Gene3D" id="2.40.33.10">
    <property type="entry name" value="PK beta-barrel domain-like"/>
    <property type="match status" value="1"/>
</dbReference>
<gene>
    <name evidence="14" type="ORF">IGS68_32350</name>
</gene>
<dbReference type="InterPro" id="IPR011037">
    <property type="entry name" value="Pyrv_Knase-like_insert_dom_sf"/>
</dbReference>
<evidence type="ECO:0000256" key="8">
    <source>
        <dbReference type="ARBA" id="ARBA00022840"/>
    </source>
</evidence>
<dbReference type="EC" id="2.7.1.40" evidence="3 12"/>
<evidence type="ECO:0000256" key="6">
    <source>
        <dbReference type="ARBA" id="ARBA00022741"/>
    </source>
</evidence>
<dbReference type="InterPro" id="IPR015813">
    <property type="entry name" value="Pyrv/PenolPyrv_kinase-like_dom"/>
</dbReference>
<dbReference type="InterPro" id="IPR015793">
    <property type="entry name" value="Pyrv_Knase_brl"/>
</dbReference>
<dbReference type="PRINTS" id="PR01050">
    <property type="entry name" value="PYRUVTKNASE"/>
</dbReference>
<comment type="similarity">
    <text evidence="2 12">Belongs to the pyruvate kinase family.</text>
</comment>
<evidence type="ECO:0000256" key="2">
    <source>
        <dbReference type="ARBA" id="ARBA00008663"/>
    </source>
</evidence>
<name>A0ABX7BJE9_9PROT</name>
<evidence type="ECO:0000313" key="14">
    <source>
        <dbReference type="EMBL" id="QQP93706.1"/>
    </source>
</evidence>
<dbReference type="Proteomes" id="UP000595197">
    <property type="component" value="Plasmid pTT6-2"/>
</dbReference>
<keyword evidence="9 12" id="KW-0460">Magnesium</keyword>
<comment type="catalytic activity">
    <reaction evidence="12">
        <text>pyruvate + ATP = phosphoenolpyruvate + ADP + H(+)</text>
        <dbReference type="Rhea" id="RHEA:18157"/>
        <dbReference type="ChEBI" id="CHEBI:15361"/>
        <dbReference type="ChEBI" id="CHEBI:15378"/>
        <dbReference type="ChEBI" id="CHEBI:30616"/>
        <dbReference type="ChEBI" id="CHEBI:58702"/>
        <dbReference type="ChEBI" id="CHEBI:456216"/>
        <dbReference type="EC" id="2.7.1.40"/>
    </reaction>
</comment>
<evidence type="ECO:0000256" key="12">
    <source>
        <dbReference type="RuleBase" id="RU000504"/>
    </source>
</evidence>
<keyword evidence="14" id="KW-0614">Plasmid</keyword>
<dbReference type="RefSeq" id="WP_201083466.1">
    <property type="nucleotide sequence ID" value="NZ_CP067422.1"/>
</dbReference>
<sequence length="490" mass="53762">MSPVPDPHDLLRSLTDLRRAVAAEGRSLWRGWNIRGRRRFRISALNFAHYLALRRRDLSRMQTELMPYGLSSLGRLEGRVLGNLDAVIGALTAIAGSTPRNYPRPRAFFRGERLLRANTEELFGAVPDGARDARIMVTLPSEAAADAGLPAALLRNGTDVVRINCAHDGPEAWGRMIANLRTAEAETGRKARILADLGGPKVRTGEVRAPEGRGRVFPGDEILLTGGSFASPDGYPYQAACEPAAIPGRLRVGDPVFIDDGKLSGTVERRDEAGVVVRVLRAGPKGYRLKPEKGLNFPSTDLGLLALTEEDRRSLDFIVGQVDMVGYSFVQSGADVRLLQEEFARRRPEDWTRIGLIAKIETPVAVRNLPEIIVQAASRQPFGVMIARGDLAVEIGFERLAEMQEEILWLCEAAHVPVIWATQVLESLVRKGLPTRGDMTDAAMSARAECVMLNKGPYVAEAVAALDRLLTRMAGNQTKKTPKLRALRSW</sequence>
<evidence type="ECO:0000256" key="5">
    <source>
        <dbReference type="ARBA" id="ARBA00022723"/>
    </source>
</evidence>
<keyword evidence="5" id="KW-0479">Metal-binding</keyword>
<dbReference type="PANTHER" id="PTHR11817">
    <property type="entry name" value="PYRUVATE KINASE"/>
    <property type="match status" value="1"/>
</dbReference>
<dbReference type="EMBL" id="CP067422">
    <property type="protein sequence ID" value="QQP93706.1"/>
    <property type="molecule type" value="Genomic_DNA"/>
</dbReference>
<evidence type="ECO:0000256" key="11">
    <source>
        <dbReference type="ARBA" id="ARBA00023317"/>
    </source>
</evidence>
<evidence type="ECO:0000259" key="13">
    <source>
        <dbReference type="Pfam" id="PF00224"/>
    </source>
</evidence>
<evidence type="ECO:0000256" key="9">
    <source>
        <dbReference type="ARBA" id="ARBA00022842"/>
    </source>
</evidence>
<organism evidence="14 15">
    <name type="scientific">Skermanella cutis</name>
    <dbReference type="NCBI Taxonomy" id="2775420"/>
    <lineage>
        <taxon>Bacteria</taxon>
        <taxon>Pseudomonadati</taxon>
        <taxon>Pseudomonadota</taxon>
        <taxon>Alphaproteobacteria</taxon>
        <taxon>Rhodospirillales</taxon>
        <taxon>Azospirillaceae</taxon>
        <taxon>Skermanella</taxon>
    </lineage>
</organism>
<dbReference type="InterPro" id="IPR015806">
    <property type="entry name" value="Pyrv_Knase_insert_dom_sf"/>
</dbReference>
<feature type="domain" description="Pyruvate kinase barrel" evidence="13">
    <location>
        <begin position="132"/>
        <end position="454"/>
    </location>
</feature>
<accession>A0ABX7BJE9</accession>
<keyword evidence="7 12" id="KW-0418">Kinase</keyword>
<keyword evidence="15" id="KW-1185">Reference proteome</keyword>
<keyword evidence="11" id="KW-0670">Pyruvate</keyword>
<evidence type="ECO:0000256" key="4">
    <source>
        <dbReference type="ARBA" id="ARBA00022679"/>
    </source>
</evidence>
<evidence type="ECO:0000313" key="15">
    <source>
        <dbReference type="Proteomes" id="UP000595197"/>
    </source>
</evidence>
<dbReference type="Gene3D" id="3.20.20.60">
    <property type="entry name" value="Phosphoenolpyruvate-binding domains"/>
    <property type="match status" value="1"/>
</dbReference>
<dbReference type="SUPFAM" id="SSF50800">
    <property type="entry name" value="PK beta-barrel domain-like"/>
    <property type="match status" value="1"/>
</dbReference>
<evidence type="ECO:0000256" key="10">
    <source>
        <dbReference type="ARBA" id="ARBA00023152"/>
    </source>
</evidence>
<evidence type="ECO:0000256" key="3">
    <source>
        <dbReference type="ARBA" id="ARBA00012142"/>
    </source>
</evidence>
<keyword evidence="4 12" id="KW-0808">Transferase</keyword>
<evidence type="ECO:0000256" key="1">
    <source>
        <dbReference type="ARBA" id="ARBA00004997"/>
    </source>
</evidence>
<comment type="pathway">
    <text evidence="1 12">Carbohydrate degradation; glycolysis; pyruvate from D-glyceraldehyde 3-phosphate: step 5/5.</text>
</comment>
<reference evidence="14" key="1">
    <citation type="submission" date="2021-02" db="EMBL/GenBank/DDBJ databases">
        <title>Skermanella TT6 skin isolate.</title>
        <authorList>
            <person name="Lee K."/>
            <person name="Ganzorig M."/>
        </authorList>
    </citation>
    <scope>NUCLEOTIDE SEQUENCE</scope>
    <source>
        <strain evidence="14">TT6</strain>
    </source>
</reference>
<keyword evidence="6" id="KW-0547">Nucleotide-binding</keyword>